<dbReference type="SMART" id="SM00355">
    <property type="entry name" value="ZnF_C2H2"/>
    <property type="match status" value="3"/>
</dbReference>
<dbReference type="AlphaFoldDB" id="A0A2A6BKV2"/>
<feature type="compositionally biased region" description="Gly residues" evidence="8">
    <location>
        <begin position="826"/>
        <end position="835"/>
    </location>
</feature>
<evidence type="ECO:0000256" key="4">
    <source>
        <dbReference type="ARBA" id="ARBA00022737"/>
    </source>
</evidence>
<dbReference type="Gene3D" id="1.25.10.10">
    <property type="entry name" value="Leucine-rich Repeat Variant"/>
    <property type="match status" value="2"/>
</dbReference>
<dbReference type="PROSITE" id="PS50157">
    <property type="entry name" value="ZINC_FINGER_C2H2_2"/>
    <property type="match status" value="1"/>
</dbReference>
<dbReference type="Pfam" id="PF12755">
    <property type="entry name" value="Vac14_Fab1_bd"/>
    <property type="match status" value="1"/>
</dbReference>
<keyword evidence="5" id="KW-0472">Membrane</keyword>
<evidence type="ECO:0000256" key="8">
    <source>
        <dbReference type="SAM" id="MobiDB-lite"/>
    </source>
</evidence>
<dbReference type="InterPro" id="IPR016024">
    <property type="entry name" value="ARM-type_fold"/>
</dbReference>
<gene>
    <name evidence="9" type="primary">WBGene00095270</name>
</gene>
<dbReference type="Proteomes" id="UP000005239">
    <property type="component" value="Unassembled WGS sequence"/>
</dbReference>
<comment type="subcellular location">
    <subcellularLocation>
        <location evidence="1">Endomembrane system</location>
    </subcellularLocation>
</comment>
<name>A0A2A6BKV2_PRIPA</name>
<dbReference type="GO" id="GO:0010008">
    <property type="term" value="C:endosome membrane"/>
    <property type="evidence" value="ECO:0000318"/>
    <property type="project" value="GO_Central"/>
</dbReference>
<evidence type="ECO:0000256" key="5">
    <source>
        <dbReference type="ARBA" id="ARBA00023136"/>
    </source>
</evidence>
<accession>A0A8R1U510</accession>
<dbReference type="PANTHER" id="PTHR16023:SF0">
    <property type="entry name" value="PROTEIN VAC14 HOMOLOG"/>
    <property type="match status" value="1"/>
</dbReference>
<evidence type="ECO:0000256" key="1">
    <source>
        <dbReference type="ARBA" id="ARBA00004308"/>
    </source>
</evidence>
<reference evidence="10" key="1">
    <citation type="journal article" date="2008" name="Nat. Genet.">
        <title>The Pristionchus pacificus genome provides a unique perspective on nematode lifestyle and parasitism.</title>
        <authorList>
            <person name="Dieterich C."/>
            <person name="Clifton S.W."/>
            <person name="Schuster L.N."/>
            <person name="Chinwalla A."/>
            <person name="Delehaunty K."/>
            <person name="Dinkelacker I."/>
            <person name="Fulton L."/>
            <person name="Fulton R."/>
            <person name="Godfrey J."/>
            <person name="Minx P."/>
            <person name="Mitreva M."/>
            <person name="Roeseler W."/>
            <person name="Tian H."/>
            <person name="Witte H."/>
            <person name="Yang S.P."/>
            <person name="Wilson R.K."/>
            <person name="Sommer R.J."/>
        </authorList>
    </citation>
    <scope>NUCLEOTIDE SEQUENCE [LARGE SCALE GENOMIC DNA]</scope>
    <source>
        <strain evidence="10">PS312</strain>
    </source>
</reference>
<accession>A0A2A6BKV2</accession>
<dbReference type="PROSITE" id="PS00028">
    <property type="entry name" value="ZINC_FINGER_C2H2_1"/>
    <property type="match status" value="2"/>
</dbReference>
<keyword evidence="10" id="KW-1185">Reference proteome</keyword>
<dbReference type="GO" id="GO:0070772">
    <property type="term" value="C:PAS complex"/>
    <property type="evidence" value="ECO:0000318"/>
    <property type="project" value="GO_Central"/>
</dbReference>
<sequence>MKGFTYFFTAIPTASSNLLWKPLDHTMSGDAQYAPLTAALVRTLTDKLYEKRKTAALNIETQVKELYAANQMSQLEKLIGVLRELALAPNGQTRKGGLIGLAAAAIALGKNAGPYTVFLIEPVLSCFNDPDLQVRYYACESLYNIIKICKTHSLQMFDQLFDVLWKLSADTDQNVRSGAELLDRLLMDIVVSKEDFDVANLMSLIRDRLYVQTSSNRRFVVSWLNTMLTTPRFTLLPYLSEVMDGLFRMLGDQQAGVRDVTETVLGQFLLGVEKAPNTIETADLSQMLNVLVVHSHEDESPMARKIALVWLNDLARLLGPKLLFHLAPLLTAALPSIDNDGLKAREMNTKLLALVQESTELDVDKESTELDVDKVVEVLLKHISHGKRETRVAVLNWIQHIYTTHPEKLFAHMERIFPILLKTLSDSSDEVLLLDLHLLSDVCQHKQNALSIDALELDEESKRQLDGVVSPFLVKFSLSLLQMMRDDRSLLHDRGVIIIRQLCLLLSPSLIYRALCVLITKEKSLAFARQIVSLLNGVLLTATELFVLRDQLRRLDDDESRSLFGCLYRSWCIRPISLLGLCLLSQNYGHAAELVSHFSQVDITVDILVEIDKLVNLLESPILSFVRMDLLSAHHQRSLCTVLSALLMLLPQSEAFTTLHRRLQTVPALTVMGAEAVASAKDRVDFAPLKPIFLAALNRQHDEMTNIVKCIAALSKVENSPICRASTLMGRILLSLEETEGMVANEAAVKALGGHVNGDHHSNIDGMAVTHMGKLMLLYVEGVAARTAGLALPSLPPPAPHQHPPSHPAFYDRRLDFAADDLPGTSGAGGGGGEGGTRKPKEESPLLNDLLTAFAPLSSRRSMSGEDELDSPVKRIRAERAMRETDSLAARTCPYCGRLFENHLEVEGHAAREHPAERTEVYSCSECGLACNSVRTLITHWEKHRDCPRGHLVVRTPHEVVESRGEPEKKQLFACGSCEKKFISRIGVKYHVKNVCKGAELIKLPSREHSGGGPGGYGSEWTDIDPRSVRSNESDLQ</sequence>
<dbReference type="InterPro" id="IPR013087">
    <property type="entry name" value="Znf_C2H2_type"/>
</dbReference>
<reference evidence="9" key="2">
    <citation type="submission" date="2022-06" db="UniProtKB">
        <authorList>
            <consortium name="EnsemblMetazoa"/>
        </authorList>
    </citation>
    <scope>IDENTIFICATION</scope>
    <source>
        <strain evidence="9">PS312</strain>
    </source>
</reference>
<dbReference type="EnsemblMetazoa" id="PPA05716.1">
    <property type="protein sequence ID" value="PPA05716.1"/>
    <property type="gene ID" value="WBGene00095270"/>
</dbReference>
<dbReference type="InterPro" id="IPR021841">
    <property type="entry name" value="VAC14_Fig4p-bd"/>
</dbReference>
<proteinExistence type="inferred from homology"/>
<evidence type="ECO:0000256" key="6">
    <source>
        <dbReference type="ARBA" id="ARBA00045654"/>
    </source>
</evidence>
<dbReference type="PANTHER" id="PTHR16023">
    <property type="entry name" value="TAX1 BINDING PROTEIN-RELATED"/>
    <property type="match status" value="1"/>
</dbReference>
<feature type="compositionally biased region" description="Basic and acidic residues" evidence="8">
    <location>
        <begin position="1024"/>
        <end position="1037"/>
    </location>
</feature>
<evidence type="ECO:0000313" key="10">
    <source>
        <dbReference type="Proteomes" id="UP000005239"/>
    </source>
</evidence>
<dbReference type="Gene3D" id="3.30.160.60">
    <property type="entry name" value="Classic Zinc Finger"/>
    <property type="match status" value="1"/>
</dbReference>
<feature type="region of interest" description="Disordered" evidence="8">
    <location>
        <begin position="821"/>
        <end position="843"/>
    </location>
</feature>
<dbReference type="InterPro" id="IPR026825">
    <property type="entry name" value="Vac14"/>
</dbReference>
<evidence type="ECO:0000313" key="9">
    <source>
        <dbReference type="EnsemblMetazoa" id="PPA05716.1"/>
    </source>
</evidence>
<evidence type="ECO:0000256" key="3">
    <source>
        <dbReference type="ARBA" id="ARBA00013840"/>
    </source>
</evidence>
<keyword evidence="4" id="KW-0677">Repeat</keyword>
<feature type="region of interest" description="Disordered" evidence="8">
    <location>
        <begin position="1007"/>
        <end position="1037"/>
    </location>
</feature>
<dbReference type="Pfam" id="PF11916">
    <property type="entry name" value="Vac14_Fig4_bd"/>
    <property type="match status" value="1"/>
</dbReference>
<evidence type="ECO:0000256" key="2">
    <source>
        <dbReference type="ARBA" id="ARBA00010225"/>
    </source>
</evidence>
<dbReference type="SUPFAM" id="SSF48371">
    <property type="entry name" value="ARM repeat"/>
    <property type="match status" value="1"/>
</dbReference>
<evidence type="ECO:0000256" key="7">
    <source>
        <dbReference type="ARBA" id="ARBA00047092"/>
    </source>
</evidence>
<comment type="function">
    <text evidence="6">Scaffold protein component of the PI(3,5)P2 regulatory complex which regulates both the synthesis and turnover of phosphatidylinositol 3,5-bisphosphate (PtdIns(3,5)P2). Pentamerizes into a star-shaped structure and nucleates the assembly of the complex. The pentamer binds a single copy each of PIKFYVE and FIG4 and coordinates both PIKfyve kinase activity and FIG4 phosphatase activity, being required to maintain normal levels of phosphatidylinositol 3-phosphate (PtdIns(3)P) and phosphatidylinositol 5-phosphate (PtdIns(5)P). Plays a role in the biogenesis of endosome carrier vesicles (ECV) / multivesicular bodies (MVB) transport intermediates from early endosomes.</text>
</comment>
<comment type="subunit">
    <text evidence="7">Forms pentamers. Component of the PI(3,5)P2 regulatory complex/PAS complex, at least composed of PIKFYVE, FIG4 and VAC14. VAC14 nucleates the assembly of the complex and serves as a scaffold by pentamerizing into a star-shaped structure, which can bind a single copy each of PIKFYVE and FIG4 and coordinates their activities. Interacts with NOS1.</text>
</comment>
<organism evidence="9 10">
    <name type="scientific">Pristionchus pacificus</name>
    <name type="common">Parasitic nematode worm</name>
    <dbReference type="NCBI Taxonomy" id="54126"/>
    <lineage>
        <taxon>Eukaryota</taxon>
        <taxon>Metazoa</taxon>
        <taxon>Ecdysozoa</taxon>
        <taxon>Nematoda</taxon>
        <taxon>Chromadorea</taxon>
        <taxon>Rhabditida</taxon>
        <taxon>Rhabditina</taxon>
        <taxon>Diplogasteromorpha</taxon>
        <taxon>Diplogasteroidea</taxon>
        <taxon>Neodiplogasteridae</taxon>
        <taxon>Pristionchus</taxon>
    </lineage>
</organism>
<protein>
    <recommendedName>
        <fullName evidence="3">Protein VAC14 homolog</fullName>
    </recommendedName>
</protein>
<dbReference type="GO" id="GO:0006661">
    <property type="term" value="P:phosphatidylinositol biosynthetic process"/>
    <property type="evidence" value="ECO:0000318"/>
    <property type="project" value="GO_Central"/>
</dbReference>
<comment type="similarity">
    <text evidence="2">Belongs to the VAC14 family.</text>
</comment>
<dbReference type="InterPro" id="IPR011989">
    <property type="entry name" value="ARM-like"/>
</dbReference>